<dbReference type="SUPFAM" id="SSF51430">
    <property type="entry name" value="NAD(P)-linked oxidoreductase"/>
    <property type="match status" value="1"/>
</dbReference>
<dbReference type="PANTHER" id="PTHR43827:SF3">
    <property type="entry name" value="NADP-DEPENDENT OXIDOREDUCTASE DOMAIN-CONTAINING PROTEIN"/>
    <property type="match status" value="1"/>
</dbReference>
<dbReference type="InterPro" id="IPR020471">
    <property type="entry name" value="AKR"/>
</dbReference>
<feature type="active site" description="Proton donor" evidence="4">
    <location>
        <position position="54"/>
    </location>
</feature>
<sequence length="277" mass="31161">MAMHLTETTTLANGLEMPRLGFGVFKVSEGNEVVNAVKSAIEVGYRSIDTASFYQNEEGVGQAIKESGVAREDLFLTSKVWNDEQGFNETIAAFDRSLNKLGTDYLDLYLVHWPMKATYSETWQALGKLYDDGRVKAIGVSNFEIPHLKELLKDHTHKPVINQVELHPQLAQKPLREFCKEQGIQIESWGPLGQGRLLENDILKQVAAKHNKSTAQIMLRWAIQNDIVVIPKSTTPERIKSNTEVFDFTLSDDDLKNIDTLNKEERFGGNPSEVGGW</sequence>
<dbReference type="CDD" id="cd19157">
    <property type="entry name" value="AKR_AKR5G1-3"/>
    <property type="match status" value="1"/>
</dbReference>
<dbReference type="GO" id="GO:0016616">
    <property type="term" value="F:oxidoreductase activity, acting on the CH-OH group of donors, NAD or NADP as acceptor"/>
    <property type="evidence" value="ECO:0007669"/>
    <property type="project" value="UniProtKB-ARBA"/>
</dbReference>
<dbReference type="InterPro" id="IPR023210">
    <property type="entry name" value="NADP_OxRdtase_dom"/>
</dbReference>
<evidence type="ECO:0000256" key="6">
    <source>
        <dbReference type="PIRSR" id="PIRSR000097-3"/>
    </source>
</evidence>
<keyword evidence="9" id="KW-1185">Reference proteome</keyword>
<comment type="similarity">
    <text evidence="1">Belongs to the aldo/keto reductase family.</text>
</comment>
<keyword evidence="3" id="KW-0560">Oxidoreductase</keyword>
<protein>
    <submittedName>
        <fullName evidence="8">Diketogulonate reductase-like aldo/keto reductase</fullName>
    </submittedName>
</protein>
<dbReference type="PROSITE" id="PS00063">
    <property type="entry name" value="ALDOKETO_REDUCTASE_3"/>
    <property type="match status" value="1"/>
</dbReference>
<accession>A0A4R6TZH5</accession>
<dbReference type="InterPro" id="IPR018170">
    <property type="entry name" value="Aldo/ket_reductase_CS"/>
</dbReference>
<proteinExistence type="inferred from homology"/>
<dbReference type="Pfam" id="PF00248">
    <property type="entry name" value="Aldo_ket_red"/>
    <property type="match status" value="1"/>
</dbReference>
<evidence type="ECO:0000256" key="3">
    <source>
        <dbReference type="ARBA" id="ARBA00023002"/>
    </source>
</evidence>
<dbReference type="Proteomes" id="UP000295632">
    <property type="component" value="Unassembled WGS sequence"/>
</dbReference>
<evidence type="ECO:0000256" key="4">
    <source>
        <dbReference type="PIRSR" id="PIRSR000097-1"/>
    </source>
</evidence>
<organism evidence="8 9">
    <name type="scientific">Aureibacillus halotolerans</name>
    <dbReference type="NCBI Taxonomy" id="1508390"/>
    <lineage>
        <taxon>Bacteria</taxon>
        <taxon>Bacillati</taxon>
        <taxon>Bacillota</taxon>
        <taxon>Bacilli</taxon>
        <taxon>Bacillales</taxon>
        <taxon>Bacillaceae</taxon>
        <taxon>Aureibacillus</taxon>
    </lineage>
</organism>
<comment type="caution">
    <text evidence="8">The sequence shown here is derived from an EMBL/GenBank/DDBJ whole genome shotgun (WGS) entry which is preliminary data.</text>
</comment>
<dbReference type="PROSITE" id="PS00798">
    <property type="entry name" value="ALDOKETO_REDUCTASE_1"/>
    <property type="match status" value="1"/>
</dbReference>
<dbReference type="InterPro" id="IPR036812">
    <property type="entry name" value="NAD(P)_OxRdtase_dom_sf"/>
</dbReference>
<feature type="binding site" evidence="5">
    <location>
        <position position="112"/>
    </location>
    <ligand>
        <name>substrate</name>
    </ligand>
</feature>
<dbReference type="Gene3D" id="3.20.20.100">
    <property type="entry name" value="NADP-dependent oxidoreductase domain"/>
    <property type="match status" value="1"/>
</dbReference>
<dbReference type="PROSITE" id="PS00062">
    <property type="entry name" value="ALDOKETO_REDUCTASE_2"/>
    <property type="match status" value="1"/>
</dbReference>
<dbReference type="PRINTS" id="PR00069">
    <property type="entry name" value="ALDKETRDTASE"/>
</dbReference>
<dbReference type="FunFam" id="3.20.20.100:FF:000015">
    <property type="entry name" value="Oxidoreductase, aldo/keto reductase family"/>
    <property type="match status" value="1"/>
</dbReference>
<evidence type="ECO:0000259" key="7">
    <source>
        <dbReference type="Pfam" id="PF00248"/>
    </source>
</evidence>
<evidence type="ECO:0000313" key="9">
    <source>
        <dbReference type="Proteomes" id="UP000295632"/>
    </source>
</evidence>
<reference evidence="8 9" key="1">
    <citation type="submission" date="2019-03" db="EMBL/GenBank/DDBJ databases">
        <title>Genomic Encyclopedia of Type Strains, Phase IV (KMG-IV): sequencing the most valuable type-strain genomes for metagenomic binning, comparative biology and taxonomic classification.</title>
        <authorList>
            <person name="Goeker M."/>
        </authorList>
    </citation>
    <scope>NUCLEOTIDE SEQUENCE [LARGE SCALE GENOMIC DNA]</scope>
    <source>
        <strain evidence="8 9">DSM 28697</strain>
    </source>
</reference>
<dbReference type="PIRSF" id="PIRSF000097">
    <property type="entry name" value="AKR"/>
    <property type="match status" value="1"/>
</dbReference>
<evidence type="ECO:0000256" key="2">
    <source>
        <dbReference type="ARBA" id="ARBA00022857"/>
    </source>
</evidence>
<dbReference type="RefSeq" id="WP_133581244.1">
    <property type="nucleotide sequence ID" value="NZ_SNYJ01000013.1"/>
</dbReference>
<keyword evidence="2" id="KW-0521">NADP</keyword>
<evidence type="ECO:0000313" key="8">
    <source>
        <dbReference type="EMBL" id="TDQ37395.1"/>
    </source>
</evidence>
<feature type="site" description="Lowers pKa of active site Tyr" evidence="6">
    <location>
        <position position="79"/>
    </location>
</feature>
<dbReference type="AlphaFoldDB" id="A0A4R6TZH5"/>
<gene>
    <name evidence="8" type="ORF">EV213_11329</name>
</gene>
<evidence type="ECO:0000256" key="5">
    <source>
        <dbReference type="PIRSR" id="PIRSR000097-2"/>
    </source>
</evidence>
<evidence type="ECO:0000256" key="1">
    <source>
        <dbReference type="ARBA" id="ARBA00007905"/>
    </source>
</evidence>
<dbReference type="EMBL" id="SNYJ01000013">
    <property type="protein sequence ID" value="TDQ37395.1"/>
    <property type="molecule type" value="Genomic_DNA"/>
</dbReference>
<feature type="domain" description="NADP-dependent oxidoreductase" evidence="7">
    <location>
        <begin position="20"/>
        <end position="262"/>
    </location>
</feature>
<dbReference type="PANTHER" id="PTHR43827">
    <property type="entry name" value="2,5-DIKETO-D-GLUCONIC ACID REDUCTASE"/>
    <property type="match status" value="1"/>
</dbReference>
<name>A0A4R6TZH5_9BACI</name>
<dbReference type="InterPro" id="IPR044500">
    <property type="entry name" value="AKR5G"/>
</dbReference>
<dbReference type="OrthoDB" id="9804790at2"/>